<dbReference type="Gene3D" id="2.60.40.1120">
    <property type="entry name" value="Carboxypeptidase-like, regulatory domain"/>
    <property type="match status" value="1"/>
</dbReference>
<dbReference type="RefSeq" id="WP_305008249.1">
    <property type="nucleotide sequence ID" value="NZ_JAUQSY010000014.1"/>
</dbReference>
<sequence length="800" mass="88446">MKQTLKTTGRVLLSAAALLAAPAALRAQTEPPTATPRPAPAGTVRLTGTLRDAATGEPLIGASVAVKELSLGATADERGQYVLDVPRGRHTLTFSFVGFAPQEQTLDLTGPRTLSIKLKAQGVQTDEVVVTGRRPDANVRSTETGVARLDIREIKLVPALMGEVDVVRGIQLLPGVSTVGEGATGFNVRGGGIDQNLILMDEAPVYNSSHLFGLFSVFNPDAVRDVKLIKGGIPAAYGGRLSSLLDIRMKDGNAEKLAVNGGIGLISSRLAVEAPIVKDKSSFIVTGRRSYADLFLLAVPEQRDNKAYFYDLSLKANYTLGEKDRLFLSGYYGRDVFAFGDFFQNNYGNKTGTLRWNHVFSPRLLLNVSALGSQYDYSLGVPSGSFGFEWNANITDYSLKADLEFFQTATSTLRAGVSGIYYTFEPGHVKPAVSTSIFRELELQPQKATEWAAYVDEEVQLSPAVAVQVGLRASMFENRSSGMFYDYVGELGRQLTPVNGREYRDGPAARYPNLEPRASARLALSEDASLKASYNRMVQYIHLISNTTAATPLDVWMPSTRNIKPEKADQISLGYFRNFDHNQYETSIEVFGKTMSNQIDYINGANVFLNPNMEAELLYGQGRAYGVELYVKKATGRFNGWLSYTLSRSERQIDGLNQNKWYANKYDKTHYLSLVGIFEYSPRLTFSATFNYSTGVATTYPDGRFTYQGLVVPHVGNDARNNSRVPAYHRLDLGATLKGKPHPERRWQGSWTFSIYNVYARRNAYGIFFRQNEDRPRETEAVRLAVFGSLIPSATYNFSF</sequence>
<protein>
    <submittedName>
        <fullName evidence="6">TonB-dependent receptor</fullName>
    </submittedName>
</protein>
<comment type="caution">
    <text evidence="6">The sequence shown here is derived from an EMBL/GenBank/DDBJ whole genome shotgun (WGS) entry which is preliminary data.</text>
</comment>
<dbReference type="InterPro" id="IPR008969">
    <property type="entry name" value="CarboxyPept-like_regulatory"/>
</dbReference>
<dbReference type="InterPro" id="IPR036942">
    <property type="entry name" value="Beta-barrel_TonB_sf"/>
</dbReference>
<keyword evidence="2" id="KW-0472">Membrane</keyword>
<dbReference type="Gene3D" id="2.170.130.10">
    <property type="entry name" value="TonB-dependent receptor, plug domain"/>
    <property type="match status" value="1"/>
</dbReference>
<evidence type="ECO:0000313" key="7">
    <source>
        <dbReference type="Proteomes" id="UP001176429"/>
    </source>
</evidence>
<dbReference type="InterPro" id="IPR012910">
    <property type="entry name" value="Plug_dom"/>
</dbReference>
<feature type="domain" description="TonB-dependent receptor plug" evidence="5">
    <location>
        <begin position="170"/>
        <end position="239"/>
    </location>
</feature>
<gene>
    <name evidence="6" type="ORF">Q5H93_19095</name>
</gene>
<name>A0ABT9BF12_9BACT</name>
<dbReference type="Proteomes" id="UP001176429">
    <property type="component" value="Unassembled WGS sequence"/>
</dbReference>
<keyword evidence="4" id="KW-0732">Signal</keyword>
<evidence type="ECO:0000256" key="4">
    <source>
        <dbReference type="SAM" id="SignalP"/>
    </source>
</evidence>
<feature type="chain" id="PRO_5045566037" evidence="4">
    <location>
        <begin position="27"/>
        <end position="800"/>
    </location>
</feature>
<comment type="subcellular location">
    <subcellularLocation>
        <location evidence="1">Cell outer membrane</location>
    </subcellularLocation>
</comment>
<dbReference type="InterPro" id="IPR037066">
    <property type="entry name" value="Plug_dom_sf"/>
</dbReference>
<evidence type="ECO:0000313" key="6">
    <source>
        <dbReference type="EMBL" id="MDO7876860.1"/>
    </source>
</evidence>
<dbReference type="Pfam" id="PF13715">
    <property type="entry name" value="CarbopepD_reg_2"/>
    <property type="match status" value="1"/>
</dbReference>
<evidence type="ECO:0000256" key="3">
    <source>
        <dbReference type="ARBA" id="ARBA00023237"/>
    </source>
</evidence>
<feature type="signal peptide" evidence="4">
    <location>
        <begin position="1"/>
        <end position="26"/>
    </location>
</feature>
<dbReference type="EMBL" id="JAUQSY010000014">
    <property type="protein sequence ID" value="MDO7876860.1"/>
    <property type="molecule type" value="Genomic_DNA"/>
</dbReference>
<dbReference type="Pfam" id="PF07715">
    <property type="entry name" value="Plug"/>
    <property type="match status" value="1"/>
</dbReference>
<dbReference type="Gene3D" id="2.40.170.20">
    <property type="entry name" value="TonB-dependent receptor, beta-barrel domain"/>
    <property type="match status" value="1"/>
</dbReference>
<dbReference type="SUPFAM" id="SSF56935">
    <property type="entry name" value="Porins"/>
    <property type="match status" value="1"/>
</dbReference>
<reference evidence="6" key="1">
    <citation type="submission" date="2023-07" db="EMBL/GenBank/DDBJ databases">
        <authorList>
            <person name="Kim M.K."/>
        </authorList>
    </citation>
    <scope>NUCLEOTIDE SEQUENCE</scope>
    <source>
        <strain evidence="6">ASUV-10-1</strain>
    </source>
</reference>
<evidence type="ECO:0000256" key="2">
    <source>
        <dbReference type="ARBA" id="ARBA00023136"/>
    </source>
</evidence>
<accession>A0ABT9BF12</accession>
<keyword evidence="3" id="KW-0998">Cell outer membrane</keyword>
<proteinExistence type="predicted"/>
<evidence type="ECO:0000256" key="1">
    <source>
        <dbReference type="ARBA" id="ARBA00004442"/>
    </source>
</evidence>
<keyword evidence="6" id="KW-0675">Receptor</keyword>
<dbReference type="SUPFAM" id="SSF49464">
    <property type="entry name" value="Carboxypeptidase regulatory domain-like"/>
    <property type="match status" value="1"/>
</dbReference>
<organism evidence="6 7">
    <name type="scientific">Hymenobacter aranciens</name>
    <dbReference type="NCBI Taxonomy" id="3063996"/>
    <lineage>
        <taxon>Bacteria</taxon>
        <taxon>Pseudomonadati</taxon>
        <taxon>Bacteroidota</taxon>
        <taxon>Cytophagia</taxon>
        <taxon>Cytophagales</taxon>
        <taxon>Hymenobacteraceae</taxon>
        <taxon>Hymenobacter</taxon>
    </lineage>
</organism>
<keyword evidence="7" id="KW-1185">Reference proteome</keyword>
<evidence type="ECO:0000259" key="5">
    <source>
        <dbReference type="Pfam" id="PF07715"/>
    </source>
</evidence>